<dbReference type="PANTHER" id="PTHR42749:SF1">
    <property type="entry name" value="CELL SHAPE-DETERMINING PROTEIN MREB"/>
    <property type="match status" value="1"/>
</dbReference>
<dbReference type="PANTHER" id="PTHR42749">
    <property type="entry name" value="CELL SHAPE-DETERMINING PROTEIN MREB"/>
    <property type="match status" value="1"/>
</dbReference>
<sequence length="126" mass="13817">MPTIGNAFADKRVDTMEVKGRDAISGLPRTLELDSNEIRKALKEPTDEILDGIKSVLERTPPELAADIVERGIVLTGGGCLLRGLEHYLTKETGVPVFRAENPLTCVVLGTGRYLDELKYIKPGIR</sequence>
<comment type="subcellular location">
    <subcellularLocation>
        <location evidence="1">Cytoplasm</location>
    </subcellularLocation>
</comment>
<accession>A0ABN6K932</accession>
<keyword evidence="4" id="KW-0067">ATP-binding</keyword>
<evidence type="ECO:0008006" key="7">
    <source>
        <dbReference type="Google" id="ProtNLM"/>
    </source>
</evidence>
<dbReference type="Gene3D" id="3.30.420.40">
    <property type="match status" value="1"/>
</dbReference>
<evidence type="ECO:0000313" key="6">
    <source>
        <dbReference type="Proteomes" id="UP000245263"/>
    </source>
</evidence>
<keyword evidence="6" id="KW-1185">Reference proteome</keyword>
<protein>
    <recommendedName>
        <fullName evidence="7">Rod shape-determining protein MreB</fullName>
    </recommendedName>
</protein>
<organism evidence="5 6">
    <name type="scientific">Leptospira kobayashii</name>
    <dbReference type="NCBI Taxonomy" id="1917830"/>
    <lineage>
        <taxon>Bacteria</taxon>
        <taxon>Pseudomonadati</taxon>
        <taxon>Spirochaetota</taxon>
        <taxon>Spirochaetia</taxon>
        <taxon>Leptospirales</taxon>
        <taxon>Leptospiraceae</taxon>
        <taxon>Leptospira</taxon>
    </lineage>
</organism>
<evidence type="ECO:0000256" key="4">
    <source>
        <dbReference type="ARBA" id="ARBA00022840"/>
    </source>
</evidence>
<evidence type="ECO:0000313" key="5">
    <source>
        <dbReference type="EMBL" id="BDA77432.1"/>
    </source>
</evidence>
<dbReference type="Pfam" id="PF06723">
    <property type="entry name" value="MreB_Mbl"/>
    <property type="match status" value="1"/>
</dbReference>
<dbReference type="InterPro" id="IPR056546">
    <property type="entry name" value="MreB_MamK-like"/>
</dbReference>
<dbReference type="Proteomes" id="UP000245263">
    <property type="component" value="Chromosome 1"/>
</dbReference>
<reference evidence="5 6" key="1">
    <citation type="submission" date="2021-08" db="EMBL/GenBank/DDBJ databases">
        <title>Complete genome sequence of Leptospira kobayashii strain E30.</title>
        <authorList>
            <person name="Nakao R."/>
            <person name="Nakamura S."/>
            <person name="Masuzawa T."/>
            <person name="Koizumi N."/>
        </authorList>
    </citation>
    <scope>NUCLEOTIDE SEQUENCE [LARGE SCALE GENOMIC DNA]</scope>
    <source>
        <strain evidence="5 6">E30</strain>
    </source>
</reference>
<dbReference type="InterPro" id="IPR043129">
    <property type="entry name" value="ATPase_NBD"/>
</dbReference>
<dbReference type="SUPFAM" id="SSF53067">
    <property type="entry name" value="Actin-like ATPase domain"/>
    <property type="match status" value="1"/>
</dbReference>
<evidence type="ECO:0000256" key="3">
    <source>
        <dbReference type="ARBA" id="ARBA00022741"/>
    </source>
</evidence>
<proteinExistence type="predicted"/>
<dbReference type="EMBL" id="AP025028">
    <property type="protein sequence ID" value="BDA77432.1"/>
    <property type="molecule type" value="Genomic_DNA"/>
</dbReference>
<gene>
    <name evidence="5" type="ORF">LPTSP3_g03620</name>
</gene>
<keyword evidence="2" id="KW-0963">Cytoplasm</keyword>
<evidence type="ECO:0000256" key="1">
    <source>
        <dbReference type="ARBA" id="ARBA00004496"/>
    </source>
</evidence>
<name>A0ABN6K932_9LEPT</name>
<evidence type="ECO:0000256" key="2">
    <source>
        <dbReference type="ARBA" id="ARBA00022490"/>
    </source>
</evidence>
<keyword evidence="3" id="KW-0547">Nucleotide-binding</keyword>